<proteinExistence type="predicted"/>
<sequence length="275" mass="31072">MQVLDMFMKRALDLGLLHGIKLPNGGPIISHLCYADDVIFIGEWSMHNVVSLNRFFRCLFLVTGLKVNHHKCRLYGVRVDGQEVTQMAQALKCGVGAFPFSYLGVPIGANMKRKIHWQPVVEKFNKRLSSWKARNLSFAGRVTLAKVVLGSLPSYYLSLFLAPKSIIKKLESIRRAFVWGKTALGHKIKWVRWDIMLKPKTLGGLGIGGIRDFNVAMIAKWWWRHKQESSHLWAQVITSIHSTTSNNKVILVKATMPGIWKDVGGVDVVFVGFFV</sequence>
<dbReference type="Gramene" id="mRNA:HanXRQr2_Chr05g0226681">
    <property type="protein sequence ID" value="CDS:HanXRQr2_Chr05g0226681.1"/>
    <property type="gene ID" value="HanXRQr2_Chr05g0226681"/>
</dbReference>
<reference evidence="1" key="1">
    <citation type="journal article" date="2017" name="Nature">
        <title>The sunflower genome provides insights into oil metabolism, flowering and Asterid evolution.</title>
        <authorList>
            <person name="Badouin H."/>
            <person name="Gouzy J."/>
            <person name="Grassa C.J."/>
            <person name="Murat F."/>
            <person name="Staton S.E."/>
            <person name="Cottret L."/>
            <person name="Lelandais-Briere C."/>
            <person name="Owens G.L."/>
            <person name="Carrere S."/>
            <person name="Mayjonade B."/>
            <person name="Legrand L."/>
            <person name="Gill N."/>
            <person name="Kane N.C."/>
            <person name="Bowers J.E."/>
            <person name="Hubner S."/>
            <person name="Bellec A."/>
            <person name="Berard A."/>
            <person name="Berges H."/>
            <person name="Blanchet N."/>
            <person name="Boniface M.C."/>
            <person name="Brunel D."/>
            <person name="Catrice O."/>
            <person name="Chaidir N."/>
            <person name="Claudel C."/>
            <person name="Donnadieu C."/>
            <person name="Faraut T."/>
            <person name="Fievet G."/>
            <person name="Helmstetter N."/>
            <person name="King M."/>
            <person name="Knapp S.J."/>
            <person name="Lai Z."/>
            <person name="Le Paslier M.C."/>
            <person name="Lippi Y."/>
            <person name="Lorenzon L."/>
            <person name="Mandel J.R."/>
            <person name="Marage G."/>
            <person name="Marchand G."/>
            <person name="Marquand E."/>
            <person name="Bret-Mestries E."/>
            <person name="Morien E."/>
            <person name="Nambeesan S."/>
            <person name="Nguyen T."/>
            <person name="Pegot-Espagnet P."/>
            <person name="Pouilly N."/>
            <person name="Raftis F."/>
            <person name="Sallet E."/>
            <person name="Schiex T."/>
            <person name="Thomas J."/>
            <person name="Vandecasteele C."/>
            <person name="Vares D."/>
            <person name="Vear F."/>
            <person name="Vautrin S."/>
            <person name="Crespi M."/>
            <person name="Mangin B."/>
            <person name="Burke J.M."/>
            <person name="Salse J."/>
            <person name="Munos S."/>
            <person name="Vincourt P."/>
            <person name="Rieseberg L.H."/>
            <person name="Langlade N.B."/>
        </authorList>
    </citation>
    <scope>NUCLEOTIDE SEQUENCE</scope>
    <source>
        <tissue evidence="1">Leaves</tissue>
    </source>
</reference>
<name>A0A9K3NNA6_HELAN</name>
<protein>
    <recommendedName>
        <fullName evidence="3">Reverse transcriptase domain, Reverse transcriptase zinc-binding domain protein</fullName>
    </recommendedName>
</protein>
<comment type="caution">
    <text evidence="1">The sequence shown here is derived from an EMBL/GenBank/DDBJ whole genome shotgun (WGS) entry which is preliminary data.</text>
</comment>
<dbReference type="SUPFAM" id="SSF56672">
    <property type="entry name" value="DNA/RNA polymerases"/>
    <property type="match status" value="1"/>
</dbReference>
<accession>A0A9K3NNA6</accession>
<gene>
    <name evidence="1" type="ORF">HanXRQr2_Chr05g0226681</name>
</gene>
<organism evidence="1 2">
    <name type="scientific">Helianthus annuus</name>
    <name type="common">Common sunflower</name>
    <dbReference type="NCBI Taxonomy" id="4232"/>
    <lineage>
        <taxon>Eukaryota</taxon>
        <taxon>Viridiplantae</taxon>
        <taxon>Streptophyta</taxon>
        <taxon>Embryophyta</taxon>
        <taxon>Tracheophyta</taxon>
        <taxon>Spermatophyta</taxon>
        <taxon>Magnoliopsida</taxon>
        <taxon>eudicotyledons</taxon>
        <taxon>Gunneridae</taxon>
        <taxon>Pentapetalae</taxon>
        <taxon>asterids</taxon>
        <taxon>campanulids</taxon>
        <taxon>Asterales</taxon>
        <taxon>Asteraceae</taxon>
        <taxon>Asteroideae</taxon>
        <taxon>Heliantheae alliance</taxon>
        <taxon>Heliantheae</taxon>
        <taxon>Helianthus</taxon>
    </lineage>
</organism>
<dbReference type="PANTHER" id="PTHR33116:SF88">
    <property type="entry name" value="RNA-DIRECTED DNA POLYMERASE"/>
    <property type="match status" value="1"/>
</dbReference>
<dbReference type="Proteomes" id="UP000215914">
    <property type="component" value="Unassembled WGS sequence"/>
</dbReference>
<dbReference type="EMBL" id="MNCJ02000320">
    <property type="protein sequence ID" value="KAF5806872.1"/>
    <property type="molecule type" value="Genomic_DNA"/>
</dbReference>
<dbReference type="AlphaFoldDB" id="A0A9K3NNA6"/>
<dbReference type="PANTHER" id="PTHR33116">
    <property type="entry name" value="REVERSE TRANSCRIPTASE ZINC-BINDING DOMAIN-CONTAINING PROTEIN-RELATED-RELATED"/>
    <property type="match status" value="1"/>
</dbReference>
<keyword evidence="2" id="KW-1185">Reference proteome</keyword>
<evidence type="ECO:0008006" key="3">
    <source>
        <dbReference type="Google" id="ProtNLM"/>
    </source>
</evidence>
<evidence type="ECO:0000313" key="2">
    <source>
        <dbReference type="Proteomes" id="UP000215914"/>
    </source>
</evidence>
<reference evidence="1" key="2">
    <citation type="submission" date="2020-06" db="EMBL/GenBank/DDBJ databases">
        <title>Helianthus annuus Genome sequencing and assembly Release 2.</title>
        <authorList>
            <person name="Gouzy J."/>
            <person name="Langlade N."/>
            <person name="Munos S."/>
        </authorList>
    </citation>
    <scope>NUCLEOTIDE SEQUENCE</scope>
    <source>
        <tissue evidence="1">Leaves</tissue>
    </source>
</reference>
<dbReference type="InterPro" id="IPR043502">
    <property type="entry name" value="DNA/RNA_pol_sf"/>
</dbReference>
<evidence type="ECO:0000313" key="1">
    <source>
        <dbReference type="EMBL" id="KAF5806872.1"/>
    </source>
</evidence>